<evidence type="ECO:0000313" key="1">
    <source>
        <dbReference type="EMBL" id="AHZ46184.1"/>
    </source>
</evidence>
<accession>A0A059TYF5</accession>
<dbReference type="Pfam" id="PF14907">
    <property type="entry name" value="NTP_transf_5"/>
    <property type="match status" value="1"/>
</dbReference>
<sequence length="351" mass="40299">MKLLDVVTDRWEPASFDLLDWDAFLVEARNAGILASLGFRFEKCGWLERLPPEVLSHIQAECAIAVENQRALRWEVNRIQRALAKLDVPIILLKGAAYIFAGLPSSPGRVASDVDILVPKEHLADVEHTLIERGWATMKLDAYDQRYYRTWMHELPPLCHRDRDVVVDVHHNILPETGRLHPDPRELVKSSTSVDGERLRVLAPHDMVLHSAAHLFQDGELNGGLRDLVDLDSLLRHFGSGENFWDGLLSRAQTMDLERPLFYALRYCEQWLGTPLPDTSALKRPRVPALTIMDALTRRAVMPDGFRPHSLRTQLARWLLYVRSHWLRMPPVLLARHLLRKAWARTRSQNS</sequence>
<proteinExistence type="predicted"/>
<protein>
    <recommendedName>
        <fullName evidence="2">Nucleotidyltransferase family protein</fullName>
    </recommendedName>
</protein>
<dbReference type="InterPro" id="IPR039498">
    <property type="entry name" value="NTP_transf_5"/>
</dbReference>
<reference evidence="1" key="1">
    <citation type="submission" date="2014-02" db="EMBL/GenBank/DDBJ databases">
        <title>Screening of novel PKS from marine sediment.</title>
        <authorList>
            <person name="Xie F."/>
            <person name="Fu C."/>
            <person name="Dai H."/>
            <person name="Zhang L."/>
        </authorList>
    </citation>
    <scope>NUCLEOTIDE SEQUENCE</scope>
</reference>
<organism evidence="1">
    <name type="scientific">uncultured bacterium 14-4D</name>
    <dbReference type="NCBI Taxonomy" id="1497525"/>
    <lineage>
        <taxon>Bacteria</taxon>
        <taxon>environmental samples</taxon>
    </lineage>
</organism>
<dbReference type="Gene3D" id="3.30.460.40">
    <property type="match status" value="1"/>
</dbReference>
<dbReference type="AlphaFoldDB" id="A0A059TYF5"/>
<evidence type="ECO:0008006" key="2">
    <source>
        <dbReference type="Google" id="ProtNLM"/>
    </source>
</evidence>
<dbReference type="EMBL" id="KJ508013">
    <property type="protein sequence ID" value="AHZ46184.1"/>
    <property type="molecule type" value="Genomic_DNA"/>
</dbReference>
<name>A0A059TYF5_9BACT</name>
<gene>
    <name evidence="1" type="ORF">4d10</name>
</gene>